<feature type="region of interest" description="Disordered" evidence="6">
    <location>
        <begin position="48"/>
        <end position="78"/>
    </location>
</feature>
<feature type="region of interest" description="Disordered" evidence="6">
    <location>
        <begin position="421"/>
        <end position="460"/>
    </location>
</feature>
<dbReference type="PANTHER" id="PTHR13119:SF12">
    <property type="entry name" value="PROTEIN SUPPRESSOR OF SABLE"/>
    <property type="match status" value="1"/>
</dbReference>
<feature type="region of interest" description="Disordered" evidence="6">
    <location>
        <begin position="643"/>
        <end position="676"/>
    </location>
</feature>
<protein>
    <recommendedName>
        <fullName evidence="7">C3H1-type domain-containing protein</fullName>
    </recommendedName>
</protein>
<evidence type="ECO:0000313" key="9">
    <source>
        <dbReference type="Proteomes" id="UP000701853"/>
    </source>
</evidence>
<dbReference type="InterPro" id="IPR045124">
    <property type="entry name" value="Su(sable)-like"/>
</dbReference>
<dbReference type="OrthoDB" id="411372at2759"/>
<feature type="zinc finger region" description="C3H1-type" evidence="5">
    <location>
        <begin position="473"/>
        <end position="500"/>
    </location>
</feature>
<keyword evidence="2" id="KW-0677">Repeat</keyword>
<gene>
    <name evidence="8" type="ORF">CXB51_013356</name>
</gene>
<feature type="zinc finger region" description="C3H1-type" evidence="5">
    <location>
        <begin position="532"/>
        <end position="555"/>
    </location>
</feature>
<evidence type="ECO:0000256" key="1">
    <source>
        <dbReference type="ARBA" id="ARBA00022723"/>
    </source>
</evidence>
<evidence type="ECO:0000313" key="8">
    <source>
        <dbReference type="EMBL" id="KAG8495534.1"/>
    </source>
</evidence>
<feature type="region of interest" description="Disordered" evidence="6">
    <location>
        <begin position="1"/>
        <end position="20"/>
    </location>
</feature>
<dbReference type="InterPro" id="IPR036855">
    <property type="entry name" value="Znf_CCCH_sf"/>
</dbReference>
<feature type="domain" description="C3H1-type" evidence="7">
    <location>
        <begin position="532"/>
        <end position="555"/>
    </location>
</feature>
<dbReference type="GO" id="GO:0005634">
    <property type="term" value="C:nucleus"/>
    <property type="evidence" value="ECO:0007669"/>
    <property type="project" value="TreeGrafter"/>
</dbReference>
<dbReference type="InterPro" id="IPR000571">
    <property type="entry name" value="Znf_CCCH"/>
</dbReference>
<feature type="region of interest" description="Disordered" evidence="6">
    <location>
        <begin position="751"/>
        <end position="788"/>
    </location>
</feature>
<feature type="region of interest" description="Disordered" evidence="6">
    <location>
        <begin position="886"/>
        <end position="908"/>
    </location>
</feature>
<dbReference type="Proteomes" id="UP000701853">
    <property type="component" value="Chromosome 5"/>
</dbReference>
<keyword evidence="4 5" id="KW-0862">Zinc</keyword>
<dbReference type="PANTHER" id="PTHR13119">
    <property type="entry name" value="ZINC FINGER CCCH DOMAIN-CONTAINING PROTEI"/>
    <property type="match status" value="1"/>
</dbReference>
<dbReference type="Gene3D" id="4.10.1000.10">
    <property type="entry name" value="Zinc finger, CCCH-type"/>
    <property type="match status" value="1"/>
</dbReference>
<evidence type="ECO:0000256" key="5">
    <source>
        <dbReference type="PROSITE-ProRule" id="PRU00723"/>
    </source>
</evidence>
<keyword evidence="9" id="KW-1185">Reference proteome</keyword>
<keyword evidence="1 5" id="KW-0479">Metal-binding</keyword>
<evidence type="ECO:0000259" key="7">
    <source>
        <dbReference type="PROSITE" id="PS50103"/>
    </source>
</evidence>
<feature type="compositionally biased region" description="Basic residues" evidence="6">
    <location>
        <begin position="442"/>
        <end position="460"/>
    </location>
</feature>
<keyword evidence="3 5" id="KW-0863">Zinc-finger</keyword>
<evidence type="ECO:0000256" key="3">
    <source>
        <dbReference type="ARBA" id="ARBA00022771"/>
    </source>
</evidence>
<organism evidence="8 9">
    <name type="scientific">Gossypium anomalum</name>
    <dbReference type="NCBI Taxonomy" id="47600"/>
    <lineage>
        <taxon>Eukaryota</taxon>
        <taxon>Viridiplantae</taxon>
        <taxon>Streptophyta</taxon>
        <taxon>Embryophyta</taxon>
        <taxon>Tracheophyta</taxon>
        <taxon>Spermatophyta</taxon>
        <taxon>Magnoliopsida</taxon>
        <taxon>eudicotyledons</taxon>
        <taxon>Gunneridae</taxon>
        <taxon>Pentapetalae</taxon>
        <taxon>rosids</taxon>
        <taxon>malvids</taxon>
        <taxon>Malvales</taxon>
        <taxon>Malvaceae</taxon>
        <taxon>Malvoideae</taxon>
        <taxon>Gossypium</taxon>
    </lineage>
</organism>
<feature type="domain" description="C3H1-type" evidence="7">
    <location>
        <begin position="502"/>
        <end position="529"/>
    </location>
</feature>
<accession>A0A8J6D4K1</accession>
<dbReference type="PROSITE" id="PS50103">
    <property type="entry name" value="ZF_C3H1"/>
    <property type="match status" value="3"/>
</dbReference>
<dbReference type="EMBL" id="JAHUZN010000005">
    <property type="protein sequence ID" value="KAG8495534.1"/>
    <property type="molecule type" value="Genomic_DNA"/>
</dbReference>
<evidence type="ECO:0000256" key="2">
    <source>
        <dbReference type="ARBA" id="ARBA00022737"/>
    </source>
</evidence>
<sequence>MEEQQEAGVGDPFSFPPHRRSHLRSVTYRNLVRLMSLCYGDSPLATAPPIIPLPQTPDNGGNRGEQGGDDVREPGESIVSDSREPVNMVANGGSEGAVFRDKGLNDTQMVIDEIEQIMGMDDGQDLFDQNDMMVNSSMEGNGFQDGEIGREQMLMADLENIMKGNEDCHQISNLSAATLGQNQGDNCPGILLNNQDEHNDCPPVMESGTVGQTQVDVEGGNQNNIDPFGISSNKSLAVEVSKLSGKVKDQSSSLKTNLMHEKNEIQQKEMELENIIPSNEGMCSPGPVVEKGELEEGEIFGESLLVSESIDILLDDAVVSEKKVDDAVVSGKKVEETLISGGTFDDKHPYCNEESTVNDGTSEFTFVNTNVVPIENKVTPGEFKGSETGQMVYELGMMQRKECSGKIQKQIGHKNKVIETKSKKDVGLSNKKKQILTPAQKKEKKKKNKRKKRAEKNRQLGVKRLKLQTVLKPKTVTYCRHYLKGRCHEGGKCKFSHDTVPLTKSQPCSHFARQSCMKGDDCPFDHQLFKYPCINYTTKGSCSRGDDCLFSHKKPLEGDVASLSVAPDLPLKSSLQSDSDIGLNISRAPPKNANALSYSLGGFSDKSKKQIVADTPSKPPNLACKGVNSLFVSKSSIAESIQLNQGSSSQKVNESGRVGSQSNQRMLGVCSPASKPSVAESSKFIQGCSSLKMNGSGRLGIQGHQSESHTIQNGNDSPKKKPEMVPRGINFLSFGKSSLEDSTRKVSLANGADGYKQQPSDIEGGGGKFSSQLTPNTSSTDKKKIHPAVVPPGINLTLGKLVSSGSSTSSSLSYCSDNVNNGSLPKINYTAGEQRNSSAMSYKLPVSPQTSGQSSEWLAHKSTPNSAREALITTLAVAKKFDDVKGKSVHGSQQLSDKQYDSNANPWKMPASLLTTGQSSEKITPKSTPNSSQKALMSTLAFATMFEFGMKKNQSAIRTAVNSETGDSRIGEGTKTDTAKTSKLLDIFSSVGSKIK</sequence>
<dbReference type="AlphaFoldDB" id="A0A8J6D4K1"/>
<evidence type="ECO:0000256" key="4">
    <source>
        <dbReference type="ARBA" id="ARBA00022833"/>
    </source>
</evidence>
<dbReference type="GO" id="GO:0008270">
    <property type="term" value="F:zinc ion binding"/>
    <property type="evidence" value="ECO:0007669"/>
    <property type="project" value="UniProtKB-KW"/>
</dbReference>
<reference evidence="8 9" key="1">
    <citation type="journal article" date="2021" name="bioRxiv">
        <title>The Gossypium anomalum genome as a resource for cotton improvement and evolutionary analysis of hybrid incompatibility.</title>
        <authorList>
            <person name="Grover C.E."/>
            <person name="Yuan D."/>
            <person name="Arick M.A."/>
            <person name="Miller E.R."/>
            <person name="Hu G."/>
            <person name="Peterson D.G."/>
            <person name="Wendel J.F."/>
            <person name="Udall J.A."/>
        </authorList>
    </citation>
    <scope>NUCLEOTIDE SEQUENCE [LARGE SCALE GENOMIC DNA]</scope>
    <source>
        <strain evidence="8">JFW-Udall</strain>
        <tissue evidence="8">Leaf</tissue>
    </source>
</reference>
<name>A0A8J6D4K1_9ROSI</name>
<proteinExistence type="predicted"/>
<evidence type="ECO:0000256" key="6">
    <source>
        <dbReference type="SAM" id="MobiDB-lite"/>
    </source>
</evidence>
<feature type="zinc finger region" description="C3H1-type" evidence="5">
    <location>
        <begin position="502"/>
        <end position="529"/>
    </location>
</feature>
<feature type="compositionally biased region" description="Polar residues" evidence="6">
    <location>
        <begin position="890"/>
        <end position="905"/>
    </location>
</feature>
<dbReference type="SUPFAM" id="SSF90229">
    <property type="entry name" value="CCCH zinc finger"/>
    <property type="match status" value="2"/>
</dbReference>
<dbReference type="SMART" id="SM00356">
    <property type="entry name" value="ZnF_C3H1"/>
    <property type="match status" value="3"/>
</dbReference>
<feature type="compositionally biased region" description="Polar residues" evidence="6">
    <location>
        <begin position="643"/>
        <end position="665"/>
    </location>
</feature>
<feature type="compositionally biased region" description="Polar residues" evidence="6">
    <location>
        <begin position="769"/>
        <end position="779"/>
    </location>
</feature>
<dbReference type="GO" id="GO:0045892">
    <property type="term" value="P:negative regulation of DNA-templated transcription"/>
    <property type="evidence" value="ECO:0007669"/>
    <property type="project" value="InterPro"/>
</dbReference>
<comment type="caution">
    <text evidence="8">The sequence shown here is derived from an EMBL/GenBank/DDBJ whole genome shotgun (WGS) entry which is preliminary data.</text>
</comment>
<feature type="domain" description="C3H1-type" evidence="7">
    <location>
        <begin position="473"/>
        <end position="500"/>
    </location>
</feature>
<dbReference type="GO" id="GO:0003723">
    <property type="term" value="F:RNA binding"/>
    <property type="evidence" value="ECO:0007669"/>
    <property type="project" value="InterPro"/>
</dbReference>